<evidence type="ECO:0000256" key="1">
    <source>
        <dbReference type="SAM" id="MobiDB-lite"/>
    </source>
</evidence>
<sequence>MAKETSRSRYEGKHFPQAARTKSQLLPVFPEMLDEVSVSWRDRPFSKKVQIQGVSYLDCDGMEKLGLFRIPPMEPLVAAHLLPRVGPSPSRNPTLPAKLDRFQSTMTERSYKAAALSARALNVSSLLTAYQAELCEDLSGNPGAAILDESSGHKYLSLCPTLRRPGHGQGNGDHGGTGKSEMAQPHQPPRPGKGGCAGYAHRSQGNFRLRSRLHAKEV</sequence>
<reference evidence="2 3" key="1">
    <citation type="journal article" date="2023" name="Mol. Biol. Evol.">
        <title>Genomics of Secondarily Temperate Adaptation in the Only Non-Antarctic Icefish.</title>
        <authorList>
            <person name="Rivera-Colon A.G."/>
            <person name="Rayamajhi N."/>
            <person name="Minhas B.F."/>
            <person name="Madrigal G."/>
            <person name="Bilyk K.T."/>
            <person name="Yoon V."/>
            <person name="Hune M."/>
            <person name="Gregory S."/>
            <person name="Cheng C.H.C."/>
            <person name="Catchen J.M."/>
        </authorList>
    </citation>
    <scope>NUCLEOTIDE SEQUENCE [LARGE SCALE GENOMIC DNA]</scope>
    <source>
        <strain evidence="2">JC2023a</strain>
    </source>
</reference>
<protein>
    <submittedName>
        <fullName evidence="2">Uncharacterized protein</fullName>
    </submittedName>
</protein>
<feature type="compositionally biased region" description="Gly residues" evidence="1">
    <location>
        <begin position="167"/>
        <end position="178"/>
    </location>
</feature>
<organism evidence="2 3">
    <name type="scientific">Champsocephalus esox</name>
    <name type="common">pike icefish</name>
    <dbReference type="NCBI Taxonomy" id="159716"/>
    <lineage>
        <taxon>Eukaryota</taxon>
        <taxon>Metazoa</taxon>
        <taxon>Chordata</taxon>
        <taxon>Craniata</taxon>
        <taxon>Vertebrata</taxon>
        <taxon>Euteleostomi</taxon>
        <taxon>Actinopterygii</taxon>
        <taxon>Neopterygii</taxon>
        <taxon>Teleostei</taxon>
        <taxon>Neoteleostei</taxon>
        <taxon>Acanthomorphata</taxon>
        <taxon>Eupercaria</taxon>
        <taxon>Perciformes</taxon>
        <taxon>Notothenioidei</taxon>
        <taxon>Channichthyidae</taxon>
        <taxon>Champsocephalus</taxon>
    </lineage>
</organism>
<name>A0AAN8CML7_9TELE</name>
<evidence type="ECO:0000313" key="3">
    <source>
        <dbReference type="Proteomes" id="UP001335648"/>
    </source>
</evidence>
<feature type="region of interest" description="Disordered" evidence="1">
    <location>
        <begin position="162"/>
        <end position="218"/>
    </location>
</feature>
<dbReference type="EMBL" id="JAULUE010002049">
    <property type="protein sequence ID" value="KAK5906961.1"/>
    <property type="molecule type" value="Genomic_DNA"/>
</dbReference>
<gene>
    <name evidence="2" type="ORF">CesoFtcFv8_004861</name>
</gene>
<keyword evidence="3" id="KW-1185">Reference proteome</keyword>
<dbReference type="AlphaFoldDB" id="A0AAN8CML7"/>
<comment type="caution">
    <text evidence="2">The sequence shown here is derived from an EMBL/GenBank/DDBJ whole genome shotgun (WGS) entry which is preliminary data.</text>
</comment>
<evidence type="ECO:0000313" key="2">
    <source>
        <dbReference type="EMBL" id="KAK5906961.1"/>
    </source>
</evidence>
<feature type="compositionally biased region" description="Basic residues" evidence="1">
    <location>
        <begin position="209"/>
        <end position="218"/>
    </location>
</feature>
<accession>A0AAN8CML7</accession>
<proteinExistence type="predicted"/>
<dbReference type="Proteomes" id="UP001335648">
    <property type="component" value="Unassembled WGS sequence"/>
</dbReference>